<accession>A0A5J9TLD2</accession>
<dbReference type="Proteomes" id="UP000324897">
    <property type="component" value="Chromosome 3"/>
</dbReference>
<name>A0A5J9TLD2_9POAL</name>
<organism evidence="2 3">
    <name type="scientific">Eragrostis curvula</name>
    <name type="common">weeping love grass</name>
    <dbReference type="NCBI Taxonomy" id="38414"/>
    <lineage>
        <taxon>Eukaryota</taxon>
        <taxon>Viridiplantae</taxon>
        <taxon>Streptophyta</taxon>
        <taxon>Embryophyta</taxon>
        <taxon>Tracheophyta</taxon>
        <taxon>Spermatophyta</taxon>
        <taxon>Magnoliopsida</taxon>
        <taxon>Liliopsida</taxon>
        <taxon>Poales</taxon>
        <taxon>Poaceae</taxon>
        <taxon>PACMAD clade</taxon>
        <taxon>Chloridoideae</taxon>
        <taxon>Eragrostideae</taxon>
        <taxon>Eragrostidinae</taxon>
        <taxon>Eragrostis</taxon>
    </lineage>
</organism>
<proteinExistence type="predicted"/>
<dbReference type="AlphaFoldDB" id="A0A5J9TLD2"/>
<evidence type="ECO:0000256" key="1">
    <source>
        <dbReference type="SAM" id="MobiDB-lite"/>
    </source>
</evidence>
<sequence>MSRSEFTTPSSSNPSKNLAHARDFRRPIGRTTTRPAAATSGCSIRLSVQEQGQDVFIPNSSSHMSSAFASVHPFLSVLPGRSHL</sequence>
<comment type="caution">
    <text evidence="2">The sequence shown here is derived from an EMBL/GenBank/DDBJ whole genome shotgun (WGS) entry which is preliminary data.</text>
</comment>
<feature type="compositionally biased region" description="Polar residues" evidence="1">
    <location>
        <begin position="30"/>
        <end position="43"/>
    </location>
</feature>
<feature type="region of interest" description="Disordered" evidence="1">
    <location>
        <begin position="1"/>
        <end position="43"/>
    </location>
</feature>
<gene>
    <name evidence="2" type="ORF">EJB05_45092</name>
</gene>
<keyword evidence="3" id="KW-1185">Reference proteome</keyword>
<evidence type="ECO:0000313" key="2">
    <source>
        <dbReference type="EMBL" id="TVU11501.1"/>
    </source>
</evidence>
<dbReference type="Gramene" id="TVU11501">
    <property type="protein sequence ID" value="TVU11501"/>
    <property type="gene ID" value="EJB05_45092"/>
</dbReference>
<evidence type="ECO:0000313" key="3">
    <source>
        <dbReference type="Proteomes" id="UP000324897"/>
    </source>
</evidence>
<reference evidence="2 3" key="1">
    <citation type="journal article" date="2019" name="Sci. Rep.">
        <title>A high-quality genome of Eragrostis curvula grass provides insights into Poaceae evolution and supports new strategies to enhance forage quality.</title>
        <authorList>
            <person name="Carballo J."/>
            <person name="Santos B.A.C.M."/>
            <person name="Zappacosta D."/>
            <person name="Garbus I."/>
            <person name="Selva J.P."/>
            <person name="Gallo C.A."/>
            <person name="Diaz A."/>
            <person name="Albertini E."/>
            <person name="Caccamo M."/>
            <person name="Echenique V."/>
        </authorList>
    </citation>
    <scope>NUCLEOTIDE SEQUENCE [LARGE SCALE GENOMIC DNA]</scope>
    <source>
        <strain evidence="3">cv. Victoria</strain>
        <tissue evidence="2">Leaf</tissue>
    </source>
</reference>
<dbReference type="EMBL" id="RWGY01000039">
    <property type="protein sequence ID" value="TVU11501.1"/>
    <property type="molecule type" value="Genomic_DNA"/>
</dbReference>
<feature type="compositionally biased region" description="Polar residues" evidence="1">
    <location>
        <begin position="1"/>
        <end position="16"/>
    </location>
</feature>
<protein>
    <submittedName>
        <fullName evidence="2">Uncharacterized protein</fullName>
    </submittedName>
</protein>